<proteinExistence type="inferred from homology"/>
<comment type="pathway">
    <text evidence="2 12">Carbohydrate degradation; glycolysis; pyruvate from D-glyceraldehyde 3-phosphate: step 2/5.</text>
</comment>
<feature type="binding site" evidence="12">
    <location>
        <position position="300"/>
    </location>
    <ligand>
        <name>ATP</name>
        <dbReference type="ChEBI" id="CHEBI:30616"/>
    </ligand>
</feature>
<evidence type="ECO:0000256" key="9">
    <source>
        <dbReference type="ARBA" id="ARBA00022777"/>
    </source>
</evidence>
<organism evidence="16">
    <name type="scientific">uncultured Aureispira sp</name>
    <dbReference type="NCBI Taxonomy" id="1331704"/>
    <lineage>
        <taxon>Bacteria</taxon>
        <taxon>Pseudomonadati</taxon>
        <taxon>Bacteroidota</taxon>
        <taxon>Saprospiria</taxon>
        <taxon>Saprospirales</taxon>
        <taxon>Saprospiraceae</taxon>
        <taxon>Aureispira</taxon>
        <taxon>environmental samples</taxon>
    </lineage>
</organism>
<keyword evidence="7 12" id="KW-0808">Transferase</keyword>
<feature type="binding site" evidence="12">
    <location>
        <position position="156"/>
    </location>
    <ligand>
        <name>substrate</name>
    </ligand>
</feature>
<dbReference type="EMBL" id="CACVAQ010000159">
    <property type="protein sequence ID" value="CAA6809852.1"/>
    <property type="molecule type" value="Genomic_DNA"/>
</dbReference>
<dbReference type="CDD" id="cd00318">
    <property type="entry name" value="Phosphoglycerate_kinase"/>
    <property type="match status" value="1"/>
</dbReference>
<dbReference type="GO" id="GO:0005829">
    <property type="term" value="C:cytosol"/>
    <property type="evidence" value="ECO:0007669"/>
    <property type="project" value="UniProtKB-ARBA"/>
</dbReference>
<dbReference type="GO" id="GO:0005524">
    <property type="term" value="F:ATP binding"/>
    <property type="evidence" value="ECO:0007669"/>
    <property type="project" value="UniProtKB-KW"/>
</dbReference>
<dbReference type="PRINTS" id="PR00477">
    <property type="entry name" value="PHGLYCKINASE"/>
</dbReference>
<evidence type="ECO:0000256" key="3">
    <source>
        <dbReference type="ARBA" id="ARBA00008982"/>
    </source>
</evidence>
<sequence length="403" mass="42842">MYLDQIELQGKKVLVRVDFNVPLDHNYAVTDDTRIRGALPTIKYILEQGAAVILMSHLGRPQKKTNEDGSLNRQKFTLKHTVGRLSELLGKSVAFSEDTIGSSTEKAVEDLKMGEVLVLENTRFYKEEKKGDQEFAAQLAKLGDVYINDAFGTAHRAHASTCTVAQFFDKAHRGFGFLIQKELESAKRLTDNPVRPFTAIVGGAKVSDKILLLEKLVDSVDNIIIGGGMAYTLLKAQGGEVGSSLLEEDKLEVAKALLAKAASKGVQILLPEDSVVADAFDNDANTQTIASNAIPAGWMGLDIGPKAVEKFTAVVLNSKSLVWNGPMGVFELSSFANGTTQMAEAVVKATQSGAFSLIGGGDSVAAINKAGKADEVSFVSTGGGAMLKLLEGDVLPGVAAILG</sequence>
<keyword evidence="8 12" id="KW-0547">Nucleotide-binding</keyword>
<evidence type="ECO:0000256" key="11">
    <source>
        <dbReference type="ARBA" id="ARBA00023152"/>
    </source>
</evidence>
<dbReference type="InterPro" id="IPR001576">
    <property type="entry name" value="Phosphoglycerate_kinase"/>
</dbReference>
<keyword evidence="9 12" id="KW-0418">Kinase</keyword>
<evidence type="ECO:0000256" key="1">
    <source>
        <dbReference type="ARBA" id="ARBA00000642"/>
    </source>
</evidence>
<feature type="binding site" evidence="13">
    <location>
        <position position="34"/>
    </location>
    <ligand>
        <name>(2R)-3-phosphoglycerate</name>
        <dbReference type="ChEBI" id="CHEBI:58272"/>
    </ligand>
</feature>
<dbReference type="FunFam" id="3.40.50.1260:FF:000006">
    <property type="entry name" value="Phosphoglycerate kinase"/>
    <property type="match status" value="1"/>
</dbReference>
<dbReference type="AlphaFoldDB" id="A0A6S6SV75"/>
<dbReference type="GO" id="GO:0043531">
    <property type="term" value="F:ADP binding"/>
    <property type="evidence" value="ECO:0007669"/>
    <property type="project" value="TreeGrafter"/>
</dbReference>
<feature type="binding site" evidence="12">
    <location>
        <position position="34"/>
    </location>
    <ligand>
        <name>substrate</name>
    </ligand>
</feature>
<dbReference type="PROSITE" id="PS00111">
    <property type="entry name" value="PGLYCERATE_KINASE"/>
    <property type="match status" value="1"/>
</dbReference>
<evidence type="ECO:0000256" key="4">
    <source>
        <dbReference type="ARBA" id="ARBA00011245"/>
    </source>
</evidence>
<feature type="binding site" evidence="13">
    <location>
        <position position="156"/>
    </location>
    <ligand>
        <name>(2R)-3-phosphoglycerate</name>
        <dbReference type="ChEBI" id="CHEBI:58272"/>
    </ligand>
</feature>
<evidence type="ECO:0000256" key="6">
    <source>
        <dbReference type="ARBA" id="ARBA00016471"/>
    </source>
</evidence>
<feature type="binding site" evidence="13">
    <location>
        <position position="123"/>
    </location>
    <ligand>
        <name>(2R)-3-phosphoglycerate</name>
        <dbReference type="ChEBI" id="CHEBI:58272"/>
    </ligand>
</feature>
<comment type="similarity">
    <text evidence="3 12 15">Belongs to the phosphoglycerate kinase family.</text>
</comment>
<reference evidence="16" key="1">
    <citation type="submission" date="2020-01" db="EMBL/GenBank/DDBJ databases">
        <authorList>
            <person name="Meier V. D."/>
            <person name="Meier V D."/>
        </authorList>
    </citation>
    <scope>NUCLEOTIDE SEQUENCE</scope>
    <source>
        <strain evidence="16">HLG_WM_MAG_10</strain>
    </source>
</reference>
<dbReference type="GO" id="GO:0006094">
    <property type="term" value="P:gluconeogenesis"/>
    <property type="evidence" value="ECO:0007669"/>
    <property type="project" value="TreeGrafter"/>
</dbReference>
<evidence type="ECO:0000256" key="8">
    <source>
        <dbReference type="ARBA" id="ARBA00022741"/>
    </source>
</evidence>
<evidence type="ECO:0000256" key="2">
    <source>
        <dbReference type="ARBA" id="ARBA00004838"/>
    </source>
</evidence>
<dbReference type="GO" id="GO:0004618">
    <property type="term" value="F:phosphoglycerate kinase activity"/>
    <property type="evidence" value="ECO:0007669"/>
    <property type="project" value="UniProtKB-UniRule"/>
</dbReference>
<name>A0A6S6SV75_9BACT</name>
<evidence type="ECO:0000313" key="16">
    <source>
        <dbReference type="EMBL" id="CAA6809852.1"/>
    </source>
</evidence>
<keyword evidence="12" id="KW-0963">Cytoplasm</keyword>
<protein>
    <recommendedName>
        <fullName evidence="6 12">Phosphoglycerate kinase</fullName>
        <ecNumber evidence="5 12">2.7.2.3</ecNumber>
    </recommendedName>
</protein>
<dbReference type="Gene3D" id="3.40.50.1260">
    <property type="entry name" value="Phosphoglycerate kinase, N-terminal domain"/>
    <property type="match status" value="2"/>
</dbReference>
<feature type="binding site" evidence="12 14">
    <location>
        <position position="209"/>
    </location>
    <ligand>
        <name>ATP</name>
        <dbReference type="ChEBI" id="CHEBI:30616"/>
    </ligand>
</feature>
<evidence type="ECO:0000256" key="15">
    <source>
        <dbReference type="RuleBase" id="RU000532"/>
    </source>
</evidence>
<feature type="binding site" evidence="12">
    <location>
        <position position="123"/>
    </location>
    <ligand>
        <name>substrate</name>
    </ligand>
</feature>
<dbReference type="PANTHER" id="PTHR11406">
    <property type="entry name" value="PHOSPHOGLYCERATE KINASE"/>
    <property type="match status" value="1"/>
</dbReference>
<gene>
    <name evidence="12" type="primary">pgk</name>
    <name evidence="16" type="ORF">HELGO_WM14021</name>
</gene>
<feature type="binding site" evidence="12 14">
    <location>
        <begin position="360"/>
        <end position="363"/>
    </location>
    <ligand>
        <name>ATP</name>
        <dbReference type="ChEBI" id="CHEBI:30616"/>
    </ligand>
</feature>
<feature type="binding site" evidence="12 13">
    <location>
        <begin position="57"/>
        <end position="60"/>
    </location>
    <ligand>
        <name>substrate</name>
    </ligand>
</feature>
<dbReference type="UniPathway" id="UPA00109">
    <property type="reaction ID" value="UER00185"/>
</dbReference>
<evidence type="ECO:0000256" key="7">
    <source>
        <dbReference type="ARBA" id="ARBA00022679"/>
    </source>
</evidence>
<evidence type="ECO:0000256" key="14">
    <source>
        <dbReference type="PIRSR" id="PIRSR000724-2"/>
    </source>
</evidence>
<comment type="subcellular location">
    <subcellularLocation>
        <location evidence="12">Cytoplasm</location>
    </subcellularLocation>
</comment>
<dbReference type="Pfam" id="PF00162">
    <property type="entry name" value="PGK"/>
    <property type="match status" value="1"/>
</dbReference>
<accession>A0A6S6SV75</accession>
<evidence type="ECO:0000256" key="12">
    <source>
        <dbReference type="HAMAP-Rule" id="MF_00145"/>
    </source>
</evidence>
<comment type="subunit">
    <text evidence="4 12">Monomer.</text>
</comment>
<dbReference type="HAMAP" id="MF_00145">
    <property type="entry name" value="Phosphoglyc_kinase"/>
    <property type="match status" value="1"/>
</dbReference>
<dbReference type="GO" id="GO:0006096">
    <property type="term" value="P:glycolytic process"/>
    <property type="evidence" value="ECO:0007669"/>
    <property type="project" value="UniProtKB-UniRule"/>
</dbReference>
<dbReference type="EC" id="2.7.2.3" evidence="5 12"/>
<evidence type="ECO:0000256" key="5">
    <source>
        <dbReference type="ARBA" id="ARBA00013061"/>
    </source>
</evidence>
<dbReference type="InterPro" id="IPR015911">
    <property type="entry name" value="Phosphoglycerate_kinase_CS"/>
</dbReference>
<dbReference type="PIRSF" id="PIRSF000724">
    <property type="entry name" value="Pgk"/>
    <property type="match status" value="1"/>
</dbReference>
<dbReference type="SUPFAM" id="SSF53748">
    <property type="entry name" value="Phosphoglycerate kinase"/>
    <property type="match status" value="1"/>
</dbReference>
<keyword evidence="10 12" id="KW-0067">ATP-binding</keyword>
<dbReference type="FunFam" id="3.40.50.1260:FF:000003">
    <property type="entry name" value="Phosphoglycerate kinase"/>
    <property type="match status" value="1"/>
</dbReference>
<feature type="binding site" evidence="12 14">
    <location>
        <position position="331"/>
    </location>
    <ligand>
        <name>ATP</name>
        <dbReference type="ChEBI" id="CHEBI:30616"/>
    </ligand>
</feature>
<dbReference type="InterPro" id="IPR036043">
    <property type="entry name" value="Phosphoglycerate_kinase_sf"/>
</dbReference>
<evidence type="ECO:0000256" key="13">
    <source>
        <dbReference type="PIRSR" id="PIRSR000724-1"/>
    </source>
</evidence>
<comment type="catalytic activity">
    <reaction evidence="1 12 15">
        <text>(2R)-3-phosphoglycerate + ATP = (2R)-3-phospho-glyceroyl phosphate + ADP</text>
        <dbReference type="Rhea" id="RHEA:14801"/>
        <dbReference type="ChEBI" id="CHEBI:30616"/>
        <dbReference type="ChEBI" id="CHEBI:57604"/>
        <dbReference type="ChEBI" id="CHEBI:58272"/>
        <dbReference type="ChEBI" id="CHEBI:456216"/>
        <dbReference type="EC" id="2.7.2.3"/>
    </reaction>
</comment>
<dbReference type="PANTHER" id="PTHR11406:SF23">
    <property type="entry name" value="PHOSPHOGLYCERATE KINASE 1, CHLOROPLASTIC-RELATED"/>
    <property type="match status" value="1"/>
</dbReference>
<keyword evidence="11 12" id="KW-0324">Glycolysis</keyword>
<feature type="binding site" evidence="12 13">
    <location>
        <begin position="18"/>
        <end position="20"/>
    </location>
    <ligand>
        <name>substrate</name>
    </ligand>
</feature>
<evidence type="ECO:0000256" key="10">
    <source>
        <dbReference type="ARBA" id="ARBA00022840"/>
    </source>
</evidence>
<dbReference type="InterPro" id="IPR015824">
    <property type="entry name" value="Phosphoglycerate_kinase_N"/>
</dbReference>